<dbReference type="InterPro" id="IPR036047">
    <property type="entry name" value="F-box-like_dom_sf"/>
</dbReference>
<accession>A0A835BMT1</accession>
<gene>
    <name evidence="2" type="ORF">HU200_033296</name>
</gene>
<dbReference type="Gene3D" id="1.20.1280.50">
    <property type="match status" value="1"/>
</dbReference>
<feature type="domain" description="F-box" evidence="1">
    <location>
        <begin position="13"/>
        <end position="58"/>
    </location>
</feature>
<dbReference type="Proteomes" id="UP000636709">
    <property type="component" value="Unassembled WGS sequence"/>
</dbReference>
<dbReference type="PANTHER" id="PTHR31111:SF133">
    <property type="entry name" value="OS07G0196600 PROTEIN"/>
    <property type="match status" value="1"/>
</dbReference>
<organism evidence="2 3">
    <name type="scientific">Digitaria exilis</name>
    <dbReference type="NCBI Taxonomy" id="1010633"/>
    <lineage>
        <taxon>Eukaryota</taxon>
        <taxon>Viridiplantae</taxon>
        <taxon>Streptophyta</taxon>
        <taxon>Embryophyta</taxon>
        <taxon>Tracheophyta</taxon>
        <taxon>Spermatophyta</taxon>
        <taxon>Magnoliopsida</taxon>
        <taxon>Liliopsida</taxon>
        <taxon>Poales</taxon>
        <taxon>Poaceae</taxon>
        <taxon>PACMAD clade</taxon>
        <taxon>Panicoideae</taxon>
        <taxon>Panicodae</taxon>
        <taxon>Paniceae</taxon>
        <taxon>Anthephorinae</taxon>
        <taxon>Digitaria</taxon>
    </lineage>
</organism>
<name>A0A835BMT1_9POAL</name>
<dbReference type="AlphaFoldDB" id="A0A835BMT1"/>
<dbReference type="OrthoDB" id="1631251at2759"/>
<protein>
    <recommendedName>
        <fullName evidence="1">F-box domain-containing protein</fullName>
    </recommendedName>
</protein>
<dbReference type="PANTHER" id="PTHR31111">
    <property type="entry name" value="BNAA05G37150D PROTEIN-RELATED"/>
    <property type="match status" value="1"/>
</dbReference>
<evidence type="ECO:0000313" key="3">
    <source>
        <dbReference type="Proteomes" id="UP000636709"/>
    </source>
</evidence>
<reference evidence="2" key="1">
    <citation type="submission" date="2020-07" db="EMBL/GenBank/DDBJ databases">
        <title>Genome sequence and genetic diversity analysis of an under-domesticated orphan crop, white fonio (Digitaria exilis).</title>
        <authorList>
            <person name="Bennetzen J.L."/>
            <person name="Chen S."/>
            <person name="Ma X."/>
            <person name="Wang X."/>
            <person name="Yssel A.E.J."/>
            <person name="Chaluvadi S.R."/>
            <person name="Johnson M."/>
            <person name="Gangashetty P."/>
            <person name="Hamidou F."/>
            <person name="Sanogo M.D."/>
            <person name="Zwaenepoel A."/>
            <person name="Wallace J."/>
            <person name="Van De Peer Y."/>
            <person name="Van Deynze A."/>
        </authorList>
    </citation>
    <scope>NUCLEOTIDE SEQUENCE</scope>
    <source>
        <tissue evidence="2">Leaves</tissue>
    </source>
</reference>
<sequence>MESRRNTRVAATATSHGVLPLDLVFDVLLRLSAKEICRLRTVCRPWRSLTSDPAFIKLIVELGGDPTASPELHFPRDDMHSGVVVGGAVYYFVVDSYDRFEMKDLESDSALDLINSFDFETEHWSTIRVPNLEDEDNGNHDDVGKGAKFHEYIDMWAKSVLAELKGYLVLAHNNRRYSSSLDLWFLTNMENSLWVKEYSIKDPGPAIPVHEEFVKPLLLLEDGRIVFFIIFFEGTLAMYDPMTKVFSVMKTGVREVALYTGSLLAECSLSIQSIDAGV</sequence>
<dbReference type="SMART" id="SM00256">
    <property type="entry name" value="FBOX"/>
    <property type="match status" value="1"/>
</dbReference>
<proteinExistence type="predicted"/>
<dbReference type="SUPFAM" id="SSF81383">
    <property type="entry name" value="F-box domain"/>
    <property type="match status" value="1"/>
</dbReference>
<evidence type="ECO:0000259" key="1">
    <source>
        <dbReference type="PROSITE" id="PS50181"/>
    </source>
</evidence>
<dbReference type="InterPro" id="IPR001810">
    <property type="entry name" value="F-box_dom"/>
</dbReference>
<dbReference type="CDD" id="cd22157">
    <property type="entry name" value="F-box_AtFBW1-like"/>
    <property type="match status" value="1"/>
</dbReference>
<dbReference type="PROSITE" id="PS50181">
    <property type="entry name" value="FBOX"/>
    <property type="match status" value="1"/>
</dbReference>
<dbReference type="Pfam" id="PF00646">
    <property type="entry name" value="F-box"/>
    <property type="match status" value="1"/>
</dbReference>
<keyword evidence="3" id="KW-1185">Reference proteome</keyword>
<dbReference type="EMBL" id="JACEFO010001795">
    <property type="protein sequence ID" value="KAF8701963.1"/>
    <property type="molecule type" value="Genomic_DNA"/>
</dbReference>
<evidence type="ECO:0000313" key="2">
    <source>
        <dbReference type="EMBL" id="KAF8701963.1"/>
    </source>
</evidence>
<comment type="caution">
    <text evidence="2">The sequence shown here is derived from an EMBL/GenBank/DDBJ whole genome shotgun (WGS) entry which is preliminary data.</text>
</comment>